<dbReference type="InterPro" id="IPR022029">
    <property type="entry name" value="YoaR-like_PG-bd"/>
</dbReference>
<dbReference type="Proteomes" id="UP000179241">
    <property type="component" value="Unassembled WGS sequence"/>
</dbReference>
<feature type="domain" description="YoaR-like putative peptidoglycan binding" evidence="1">
    <location>
        <begin position="82"/>
        <end position="189"/>
    </location>
</feature>
<evidence type="ECO:0000313" key="3">
    <source>
        <dbReference type="Proteomes" id="UP000179241"/>
    </source>
</evidence>
<dbReference type="PANTHER" id="PTHR35788">
    <property type="entry name" value="EXPORTED PROTEIN-RELATED"/>
    <property type="match status" value="1"/>
</dbReference>
<accession>A0A1F8CMN9</accession>
<evidence type="ECO:0000313" key="2">
    <source>
        <dbReference type="EMBL" id="OGM77607.1"/>
    </source>
</evidence>
<gene>
    <name evidence="2" type="ORF">A2188_02975</name>
</gene>
<dbReference type="PANTHER" id="PTHR35788:SF1">
    <property type="entry name" value="EXPORTED PROTEIN"/>
    <property type="match status" value="1"/>
</dbReference>
<dbReference type="InterPro" id="IPR007391">
    <property type="entry name" value="Vancomycin_resist_VanW"/>
</dbReference>
<dbReference type="InterPro" id="IPR052913">
    <property type="entry name" value="Glycopeptide_resist_protein"/>
</dbReference>
<comment type="caution">
    <text evidence="2">The sequence shown here is derived from an EMBL/GenBank/DDBJ whole genome shotgun (WGS) entry which is preliminary data.</text>
</comment>
<dbReference type="EMBL" id="MGHU01000015">
    <property type="protein sequence ID" value="OGM77607.1"/>
    <property type="molecule type" value="Genomic_DNA"/>
</dbReference>
<protein>
    <recommendedName>
        <fullName evidence="1">YoaR-like putative peptidoglycan binding domain-containing protein</fullName>
    </recommendedName>
</protein>
<sequence>MSEIAKKTVKFVVFGTLSLLLLLETVIGTTKLIYLHKNYPRVLVADTPVGNLTQTETQNLLTQRFVIPEKIYLDYQGQIMDITTNEIDLKYDPFQTSRNALAVGRKANFFENIPDLFRSVVIPPVFQFDVLKLADSLNRLEKSLGLTPKEAIISASRDKIVLQNGTDGAKINQKDLVDQLSVMLKAGNLSTIKVTTFPASNKLTPDQIETAKKRGVKLLGKYALFYVDDIEVKLTDTDLVTLIDPAGGINQTTVTQVAKQIAQEVNREPQNPIFVIEGDKVSEFAPSKDGLVVDEKKLATIITEIEKKLEDNLLTTYSTAIPVERTFSEYKTEDVNNLGIKELIGRGESDFKGSIASRIHNVGLSASKFQGIIVKPGETMSFNKILGDVSALTGYQQAYIIKDGATILGDGGGVCQVSSTMFRAALNAGLPIPERRAHAYRVYYYEQNSQPGLDATVYDPSPDLKIKNDTNHHILIQTKMNTKSSHLTIEIYGTGDGRAATISKSIVSDRTDPLPDIYVDDPTLPAGTVKQVDHQATGAKVTFDYQVEKDGQILYQKKFVSVYQSWANKFLRGTGPAN</sequence>
<reference evidence="2 3" key="1">
    <citation type="journal article" date="2016" name="Nat. Commun.">
        <title>Thousands of microbial genomes shed light on interconnected biogeochemical processes in an aquifer system.</title>
        <authorList>
            <person name="Anantharaman K."/>
            <person name="Brown C.T."/>
            <person name="Hug L.A."/>
            <person name="Sharon I."/>
            <person name="Castelle C.J."/>
            <person name="Probst A.J."/>
            <person name="Thomas B.C."/>
            <person name="Singh A."/>
            <person name="Wilkins M.J."/>
            <person name="Karaoz U."/>
            <person name="Brodie E.L."/>
            <person name="Williams K.H."/>
            <person name="Hubbard S.S."/>
            <person name="Banfield J.F."/>
        </authorList>
    </citation>
    <scope>NUCLEOTIDE SEQUENCE [LARGE SCALE GENOMIC DNA]</scope>
</reference>
<proteinExistence type="predicted"/>
<dbReference type="Pfam" id="PF04294">
    <property type="entry name" value="VanW"/>
    <property type="match status" value="1"/>
</dbReference>
<dbReference type="AlphaFoldDB" id="A0A1F8CMN9"/>
<name>A0A1F8CMN9_9BACT</name>
<organism evidence="2 3">
    <name type="scientific">Candidatus Woesebacteria bacterium RIFOXYA1_FULL_43_9</name>
    <dbReference type="NCBI Taxonomy" id="1802534"/>
    <lineage>
        <taxon>Bacteria</taxon>
        <taxon>Candidatus Woeseibacteriota</taxon>
    </lineage>
</organism>
<dbReference type="Pfam" id="PF12229">
    <property type="entry name" value="PG_binding_4"/>
    <property type="match status" value="1"/>
</dbReference>
<evidence type="ECO:0000259" key="1">
    <source>
        <dbReference type="Pfam" id="PF12229"/>
    </source>
</evidence>